<dbReference type="RefSeq" id="WP_175270250.1">
    <property type="nucleotide sequence ID" value="NZ_JABFCR010000056.1"/>
</dbReference>
<gene>
    <name evidence="1" type="ORF">HK413_11650</name>
</gene>
<evidence type="ECO:0000313" key="1">
    <source>
        <dbReference type="EMBL" id="NNU34574.1"/>
    </source>
</evidence>
<dbReference type="Proteomes" id="UP000566071">
    <property type="component" value="Unassembled WGS sequence"/>
</dbReference>
<comment type="caution">
    <text evidence="1">The sequence shown here is derived from an EMBL/GenBank/DDBJ whole genome shotgun (WGS) entry which is preliminary data.</text>
</comment>
<protein>
    <submittedName>
        <fullName evidence="1">Energy transducer TonB</fullName>
    </submittedName>
</protein>
<keyword evidence="2" id="KW-1185">Reference proteome</keyword>
<sequence>MLCVSTLAFSKTYGWVDIDPAKAADNTLMVKEAVKKKPVFPIPSFTNPGYEYLQHNVMKTVTYNPSENDKGSFVVIGFDVANNGKLANIRIEKSGGKNYDAKALKAYTAFNMPVNDKPGHRKSVIIFYNGQSISEIDPIRLAPDCISSWVISGAPFNYIVRHTSKGFEYDEYSENIDNKFNTRVVVYDANGKYLYVSQNKATPGELSSLKNKYGYTFPPLPKSKVKFPPLLRKNQPYVNEIKMALI</sequence>
<evidence type="ECO:0000313" key="2">
    <source>
        <dbReference type="Proteomes" id="UP000566071"/>
    </source>
</evidence>
<dbReference type="SUPFAM" id="SSF74653">
    <property type="entry name" value="TolA/TonB C-terminal domain"/>
    <property type="match status" value="1"/>
</dbReference>
<accession>A0ABX1W3Z6</accession>
<organism evidence="1 2">
    <name type="scientific">Mucilaginibacter humi</name>
    <dbReference type="NCBI Taxonomy" id="2732510"/>
    <lineage>
        <taxon>Bacteria</taxon>
        <taxon>Pseudomonadati</taxon>
        <taxon>Bacteroidota</taxon>
        <taxon>Sphingobacteriia</taxon>
        <taxon>Sphingobacteriales</taxon>
        <taxon>Sphingobacteriaceae</taxon>
        <taxon>Mucilaginibacter</taxon>
    </lineage>
</organism>
<reference evidence="1 2" key="1">
    <citation type="submission" date="2020-05" db="EMBL/GenBank/DDBJ databases">
        <authorList>
            <person name="Khan S.A."/>
            <person name="Jeon C.O."/>
            <person name="Chun B.H."/>
        </authorList>
    </citation>
    <scope>NUCLEOTIDE SEQUENCE [LARGE SCALE GENOMIC DNA]</scope>
    <source>
        <strain evidence="1 2">S1162</strain>
    </source>
</reference>
<dbReference type="EMBL" id="JABFCR010000056">
    <property type="protein sequence ID" value="NNU34574.1"/>
    <property type="molecule type" value="Genomic_DNA"/>
</dbReference>
<proteinExistence type="predicted"/>
<name>A0ABX1W3Z6_9SPHI</name>